<dbReference type="EC" id="3.1.1.29" evidence="1"/>
<dbReference type="EMBL" id="CP008944">
    <property type="protein sequence ID" value="AIG64606.1"/>
    <property type="molecule type" value="Genomic_DNA"/>
</dbReference>
<dbReference type="Pfam" id="PF01981">
    <property type="entry name" value="PTH2"/>
    <property type="match status" value="1"/>
</dbReference>
<protein>
    <recommendedName>
        <fullName evidence="1">peptidyl-tRNA hydrolase</fullName>
        <ecNumber evidence="1">3.1.1.29</ecNumber>
    </recommendedName>
</protein>
<evidence type="ECO:0000313" key="5">
    <source>
        <dbReference type="EMBL" id="AIG64606.1"/>
    </source>
</evidence>
<comment type="catalytic activity">
    <reaction evidence="3">
        <text>an N-acyl-L-alpha-aminoacyl-tRNA + H2O = an N-acyl-L-amino acid + a tRNA + H(+)</text>
        <dbReference type="Rhea" id="RHEA:54448"/>
        <dbReference type="Rhea" id="RHEA-COMP:10123"/>
        <dbReference type="Rhea" id="RHEA-COMP:13883"/>
        <dbReference type="ChEBI" id="CHEBI:15377"/>
        <dbReference type="ChEBI" id="CHEBI:15378"/>
        <dbReference type="ChEBI" id="CHEBI:59874"/>
        <dbReference type="ChEBI" id="CHEBI:78442"/>
        <dbReference type="ChEBI" id="CHEBI:138191"/>
        <dbReference type="EC" id="3.1.1.29"/>
    </reaction>
</comment>
<reference evidence="5 6" key="1">
    <citation type="submission" date="2014-07" db="EMBL/GenBank/DDBJ databases">
        <title>Complete genome sequence of Corynebacterium atypicum DSM 44849: identifiction of the mycolic acid biosynthesis genes.</title>
        <authorList>
            <person name="Tippelt A."/>
            <person name="Mollmann S."/>
            <person name="Albersmeier A."/>
            <person name="Jaenicke S."/>
            <person name="Ruckert C."/>
            <person name="Tauch A."/>
        </authorList>
    </citation>
    <scope>NUCLEOTIDE SEQUENCE [LARGE SCALE GENOMIC DNA]</scope>
    <source>
        <strain evidence="5 6">R2070</strain>
    </source>
</reference>
<evidence type="ECO:0000256" key="3">
    <source>
        <dbReference type="ARBA" id="ARBA00048707"/>
    </source>
</evidence>
<evidence type="ECO:0000313" key="6">
    <source>
        <dbReference type="Proteomes" id="UP000028504"/>
    </source>
</evidence>
<name>A0ABN4DE85_9CORY</name>
<dbReference type="Proteomes" id="UP000028504">
    <property type="component" value="Chromosome"/>
</dbReference>
<evidence type="ECO:0000256" key="4">
    <source>
        <dbReference type="SAM" id="MobiDB-lite"/>
    </source>
</evidence>
<keyword evidence="2" id="KW-0378">Hydrolase</keyword>
<dbReference type="SUPFAM" id="SSF102462">
    <property type="entry name" value="Peptidyl-tRNA hydrolase II"/>
    <property type="match status" value="1"/>
</dbReference>
<feature type="compositionally biased region" description="Basic and acidic residues" evidence="4">
    <location>
        <begin position="22"/>
        <end position="31"/>
    </location>
</feature>
<dbReference type="InterPro" id="IPR023476">
    <property type="entry name" value="Pep_tRNA_hydro_II_dom_sf"/>
</dbReference>
<dbReference type="Gene3D" id="3.40.1490.10">
    <property type="entry name" value="Bit1"/>
    <property type="match status" value="1"/>
</dbReference>
<proteinExistence type="predicted"/>
<accession>A0ABN4DE85</accession>
<organism evidence="5 6">
    <name type="scientific">Corynebacterium atypicum</name>
    <dbReference type="NCBI Taxonomy" id="191610"/>
    <lineage>
        <taxon>Bacteria</taxon>
        <taxon>Bacillati</taxon>
        <taxon>Actinomycetota</taxon>
        <taxon>Actinomycetes</taxon>
        <taxon>Mycobacteriales</taxon>
        <taxon>Corynebacteriaceae</taxon>
        <taxon>Corynebacterium</taxon>
    </lineage>
</organism>
<gene>
    <name evidence="5" type="ORF">CATYP_08505</name>
</gene>
<feature type="region of interest" description="Disordered" evidence="4">
    <location>
        <begin position="1"/>
        <end position="31"/>
    </location>
</feature>
<evidence type="ECO:0000256" key="2">
    <source>
        <dbReference type="ARBA" id="ARBA00022801"/>
    </source>
</evidence>
<evidence type="ECO:0000256" key="1">
    <source>
        <dbReference type="ARBA" id="ARBA00013260"/>
    </source>
</evidence>
<sequence length="254" mass="26742">MADEAAVRAAHAFLSSSVSADPRQRSEDPEHPETVQAMQIALEIPKPDPPQRSDLLAAAARAVVAVCLDPRSAPGGPWHERMAAWYGHRIRKIARRARNKAWLDAQEIDGVTVAEEPPLRQAARARAFVASAVGDVPHEIRKLQIKGTDLPADEPGPARVDAPVIMLNQALAMSTGKDAAQAGHASMLYAASISQDAAADWARAGFPLSVRVIPAERFAQAAVKPGAVAVIDAGFTEVAPGTVTAIALPPGTAF</sequence>
<dbReference type="InterPro" id="IPR002833">
    <property type="entry name" value="PTH2"/>
</dbReference>
<keyword evidence="6" id="KW-1185">Reference proteome</keyword>